<dbReference type="Pfam" id="PF23344">
    <property type="entry name" value="ZP-N"/>
    <property type="match status" value="2"/>
</dbReference>
<protein>
    <recommendedName>
        <fullName evidence="4">Zona pellucida sperm-binding protein 3</fullName>
    </recommendedName>
    <alternativeName>
        <fullName evidence="15">Zona pellucida glycoprotein 3</fullName>
    </alternativeName>
</protein>
<feature type="compositionally biased region" description="Low complexity" evidence="16">
    <location>
        <begin position="203"/>
        <end position="214"/>
    </location>
</feature>
<evidence type="ECO:0000256" key="4">
    <source>
        <dbReference type="ARBA" id="ARBA00017980"/>
    </source>
</evidence>
<reference evidence="19 20" key="1">
    <citation type="submission" date="2020-03" db="EMBL/GenBank/DDBJ databases">
        <title>Dissostichus mawsoni Genome sequencing and assembly.</title>
        <authorList>
            <person name="Park H."/>
        </authorList>
    </citation>
    <scope>NUCLEOTIDE SEQUENCE [LARGE SCALE GENOMIC DNA]</scope>
    <source>
        <strain evidence="19">DM0001</strain>
        <tissue evidence="19">Muscle</tissue>
    </source>
</reference>
<keyword evidence="6" id="KW-0964">Secreted</keyword>
<evidence type="ECO:0000256" key="17">
    <source>
        <dbReference type="SAM" id="SignalP"/>
    </source>
</evidence>
<dbReference type="Gene3D" id="2.60.40.3210">
    <property type="entry name" value="Zona pellucida, ZP-N domain"/>
    <property type="match status" value="2"/>
</dbReference>
<dbReference type="InterPro" id="IPR042235">
    <property type="entry name" value="ZP-C_dom"/>
</dbReference>
<dbReference type="InterPro" id="IPR001507">
    <property type="entry name" value="ZP_dom"/>
</dbReference>
<evidence type="ECO:0000256" key="2">
    <source>
        <dbReference type="ARBA" id="ARBA00004498"/>
    </source>
</evidence>
<keyword evidence="13" id="KW-1015">Disulfide bond</keyword>
<keyword evidence="8" id="KW-0165">Cleavage on pair of basic residues</keyword>
<evidence type="ECO:0000313" key="20">
    <source>
        <dbReference type="Proteomes" id="UP000518266"/>
    </source>
</evidence>
<accession>A0A7J5XJQ8</accession>
<evidence type="ECO:0000256" key="10">
    <source>
        <dbReference type="ARBA" id="ARBA00022729"/>
    </source>
</evidence>
<dbReference type="SMART" id="SM00241">
    <property type="entry name" value="ZP"/>
    <property type="match status" value="1"/>
</dbReference>
<name>A0A7J5XJQ8_DISMA</name>
<evidence type="ECO:0000256" key="7">
    <source>
        <dbReference type="ARBA" id="ARBA00022530"/>
    </source>
</evidence>
<dbReference type="OrthoDB" id="8880842at2759"/>
<dbReference type="EMBL" id="JAAKFY010000023">
    <property type="protein sequence ID" value="KAF3836837.1"/>
    <property type="molecule type" value="Genomic_DNA"/>
</dbReference>
<evidence type="ECO:0000256" key="3">
    <source>
        <dbReference type="ARBA" id="ARBA00006735"/>
    </source>
</evidence>
<dbReference type="PANTHER" id="PTHR11576">
    <property type="entry name" value="ZONA PELLUCIDA SPERM-BINDING PROTEIN 3"/>
    <property type="match status" value="1"/>
</dbReference>
<dbReference type="GO" id="GO:0005886">
    <property type="term" value="C:plasma membrane"/>
    <property type="evidence" value="ECO:0007669"/>
    <property type="project" value="UniProtKB-SubCell"/>
</dbReference>
<evidence type="ECO:0000313" key="19">
    <source>
        <dbReference type="EMBL" id="KAF3836837.1"/>
    </source>
</evidence>
<dbReference type="AlphaFoldDB" id="A0A7J5XJQ8"/>
<dbReference type="GO" id="GO:2000344">
    <property type="term" value="P:positive regulation of acrosome reaction"/>
    <property type="evidence" value="ECO:0007669"/>
    <property type="project" value="TreeGrafter"/>
</dbReference>
<evidence type="ECO:0000256" key="1">
    <source>
        <dbReference type="ARBA" id="ARBA00004251"/>
    </source>
</evidence>
<sequence>MCHWSIDTLLTFLLFFFLFPPRWKEASGQDAACGSCESGGFGGTGGNQGAGIAANPGQTAGRKIRDVSQRENNVHVCLSFKTTPAVQNVTPIGYLFETQSLFTKHQKNRFHDNVMLLLNEDQLLAANHSGLFSGAFLDRNVSPCRSHSHLLYTSTGYKPMVIKSTVVCLVALALLGSLCHAQWGGYKPQAPYQKPAPRQEPVKQQPQTPQQTKQTFERPLTWGYPEDPTPDPEVEIPVAAATVAVECRESIAHVEAKKDLFGIGQFINPADITLGNCAAVAEDNAAQVLIFETELQSCLSTLTVTEDYLIYSFTLNYDPKPLADTLVVRTNKAAVIVECHYPRKHDVSSLPLDPLWIPFSAVKVSEEFLYFTLRLMTDDGQNERPSYQYYLGDIINVEAVVKQFFHVPLRVYVERCVATIAPDMNSIPNYVFIENNGCLIDARITGSSSKFMARTAENKLQFQLEAFRFQNVDSGMLYITCHLKATSTLRPIDAEHRACSYINGWKEASGQDAACGSCESGGFGGTGGNQGAGIAANPGQTAGRKIRDVSQRENNVFEWEGDVTLGPIPIGERKNRFHDNVMLLLNEDQLLAANHSGLFSGAFLDRNVSPCLMSCSMGWLQAASTIPEASPRQEPVKQQPQTPQQTKQTFERPLTWGYPEDPTPDPEVEVPFELRFLLLLQLLLSSAERVLLTWKPRRTCLGLANFNPADITLGNCAAVAEDNAAQVLIFETELQSCLSTLTVTEDYLIYSFTLNYDPKPLADTLVVRTNKAAVIVECHYPRKHDVSSLPLDPLWIPFSAVKVSEEFFTSP</sequence>
<keyword evidence="14" id="KW-0325">Glycoprotein</keyword>
<evidence type="ECO:0000256" key="6">
    <source>
        <dbReference type="ARBA" id="ARBA00022525"/>
    </source>
</evidence>
<comment type="caution">
    <text evidence="19">The sequence shown here is derived from an EMBL/GenBank/DDBJ whole genome shotgun (WGS) entry which is preliminary data.</text>
</comment>
<keyword evidence="11" id="KW-1133">Transmembrane helix</keyword>
<dbReference type="GO" id="GO:0032190">
    <property type="term" value="F:acrosin binding"/>
    <property type="evidence" value="ECO:0007669"/>
    <property type="project" value="TreeGrafter"/>
</dbReference>
<keyword evidence="5" id="KW-1003">Cell membrane</keyword>
<evidence type="ECO:0000256" key="13">
    <source>
        <dbReference type="ARBA" id="ARBA00023157"/>
    </source>
</evidence>
<dbReference type="PANTHER" id="PTHR11576:SF2">
    <property type="entry name" value="ZONA PELLUCIDA SPERM-BINDING PROTEIN 3"/>
    <property type="match status" value="1"/>
</dbReference>
<evidence type="ECO:0000256" key="16">
    <source>
        <dbReference type="SAM" id="MobiDB-lite"/>
    </source>
</evidence>
<dbReference type="Gene3D" id="2.60.40.4100">
    <property type="entry name" value="Zona pellucida, ZP-C domain"/>
    <property type="match status" value="1"/>
</dbReference>
<feature type="compositionally biased region" description="Low complexity" evidence="16">
    <location>
        <begin position="637"/>
        <end position="648"/>
    </location>
</feature>
<evidence type="ECO:0000256" key="8">
    <source>
        <dbReference type="ARBA" id="ARBA00022685"/>
    </source>
</evidence>
<feature type="domain" description="ZP" evidence="18">
    <location>
        <begin position="246"/>
        <end position="506"/>
    </location>
</feature>
<evidence type="ECO:0000256" key="12">
    <source>
        <dbReference type="ARBA" id="ARBA00023136"/>
    </source>
</evidence>
<evidence type="ECO:0000256" key="15">
    <source>
        <dbReference type="ARBA" id="ARBA00030824"/>
    </source>
</evidence>
<keyword evidence="20" id="KW-1185">Reference proteome</keyword>
<dbReference type="Proteomes" id="UP000518266">
    <property type="component" value="Unassembled WGS sequence"/>
</dbReference>
<feature type="region of interest" description="Disordered" evidence="16">
    <location>
        <begin position="190"/>
        <end position="231"/>
    </location>
</feature>
<feature type="chain" id="PRO_5029694639" description="Zona pellucida sperm-binding protein 3" evidence="17">
    <location>
        <begin position="29"/>
        <end position="811"/>
    </location>
</feature>
<evidence type="ECO:0000256" key="9">
    <source>
        <dbReference type="ARBA" id="ARBA00022692"/>
    </source>
</evidence>
<comment type="subcellular location">
    <subcellularLocation>
        <location evidence="1">Cell membrane</location>
        <topology evidence="1">Single-pass type I membrane protein</topology>
    </subcellularLocation>
    <subcellularLocation>
        <location evidence="2">Secreted</location>
        <location evidence="2">Extracellular space</location>
        <location evidence="2">Extracellular matrix</location>
    </subcellularLocation>
</comment>
<dbReference type="GO" id="GO:0031012">
    <property type="term" value="C:extracellular matrix"/>
    <property type="evidence" value="ECO:0007669"/>
    <property type="project" value="TreeGrafter"/>
</dbReference>
<gene>
    <name evidence="19" type="ORF">F7725_004301</name>
</gene>
<proteinExistence type="inferred from homology"/>
<evidence type="ECO:0000256" key="5">
    <source>
        <dbReference type="ARBA" id="ARBA00022475"/>
    </source>
</evidence>
<organism evidence="19 20">
    <name type="scientific">Dissostichus mawsoni</name>
    <name type="common">Antarctic cod</name>
    <dbReference type="NCBI Taxonomy" id="36200"/>
    <lineage>
        <taxon>Eukaryota</taxon>
        <taxon>Metazoa</taxon>
        <taxon>Chordata</taxon>
        <taxon>Craniata</taxon>
        <taxon>Vertebrata</taxon>
        <taxon>Euteleostomi</taxon>
        <taxon>Actinopterygii</taxon>
        <taxon>Neopterygii</taxon>
        <taxon>Teleostei</taxon>
        <taxon>Neoteleostei</taxon>
        <taxon>Acanthomorphata</taxon>
        <taxon>Eupercaria</taxon>
        <taxon>Perciformes</taxon>
        <taxon>Notothenioidei</taxon>
        <taxon>Nototheniidae</taxon>
        <taxon>Dissostichus</taxon>
    </lineage>
</organism>
<feature type="signal peptide" evidence="17">
    <location>
        <begin position="1"/>
        <end position="28"/>
    </location>
</feature>
<dbReference type="InterPro" id="IPR048290">
    <property type="entry name" value="ZP_chr"/>
</dbReference>
<evidence type="ECO:0000256" key="11">
    <source>
        <dbReference type="ARBA" id="ARBA00022989"/>
    </source>
</evidence>
<dbReference type="Pfam" id="PF00100">
    <property type="entry name" value="Zona_pellucida"/>
    <property type="match status" value="1"/>
</dbReference>
<keyword evidence="9" id="KW-0812">Transmembrane</keyword>
<comment type="similarity">
    <text evidence="3">Belongs to the ZP domain family. ZPC subfamily.</text>
</comment>
<dbReference type="GO" id="GO:0007339">
    <property type="term" value="P:binding of sperm to zona pellucida"/>
    <property type="evidence" value="ECO:0007669"/>
    <property type="project" value="TreeGrafter"/>
</dbReference>
<keyword evidence="12" id="KW-0472">Membrane</keyword>
<dbReference type="PRINTS" id="PR00023">
    <property type="entry name" value="ZPELLUCIDA"/>
</dbReference>
<dbReference type="GO" id="GO:0035803">
    <property type="term" value="P:egg coat formation"/>
    <property type="evidence" value="ECO:0007669"/>
    <property type="project" value="TreeGrafter"/>
</dbReference>
<keyword evidence="10 17" id="KW-0732">Signal</keyword>
<dbReference type="InterPro" id="IPR055355">
    <property type="entry name" value="ZP-C"/>
</dbReference>
<evidence type="ECO:0000259" key="18">
    <source>
        <dbReference type="PROSITE" id="PS51034"/>
    </source>
</evidence>
<dbReference type="PROSITE" id="PS51034">
    <property type="entry name" value="ZP_2"/>
    <property type="match status" value="2"/>
</dbReference>
<dbReference type="InterPro" id="IPR055356">
    <property type="entry name" value="ZP-N"/>
</dbReference>
<keyword evidence="7" id="KW-0272">Extracellular matrix</keyword>
<feature type="domain" description="ZP" evidence="18">
    <location>
        <begin position="684"/>
        <end position="811"/>
    </location>
</feature>
<dbReference type="FunFam" id="2.60.40.3210:FF:000001">
    <property type="entry name" value="Zona pellucida sperm-binding protein 3"/>
    <property type="match status" value="2"/>
</dbReference>
<dbReference type="FunFam" id="2.60.40.4100:FF:000002">
    <property type="entry name" value="Zona pellucida sperm-binding protein 3"/>
    <property type="match status" value="1"/>
</dbReference>
<feature type="region of interest" description="Disordered" evidence="16">
    <location>
        <begin position="627"/>
        <end position="659"/>
    </location>
</feature>
<evidence type="ECO:0000256" key="14">
    <source>
        <dbReference type="ARBA" id="ARBA00023180"/>
    </source>
</evidence>